<protein>
    <submittedName>
        <fullName evidence="1">Uncharacterized protein</fullName>
    </submittedName>
</protein>
<sequence length="35" mass="4161">MNVMLPLAQLMERISKPIEKQLMNFDLISMRNKLN</sequence>
<accession>A0A0E9Q382</accession>
<dbReference type="EMBL" id="GBXM01097802">
    <property type="protein sequence ID" value="JAH10775.1"/>
    <property type="molecule type" value="Transcribed_RNA"/>
</dbReference>
<organism evidence="1">
    <name type="scientific">Anguilla anguilla</name>
    <name type="common">European freshwater eel</name>
    <name type="synonym">Muraena anguilla</name>
    <dbReference type="NCBI Taxonomy" id="7936"/>
    <lineage>
        <taxon>Eukaryota</taxon>
        <taxon>Metazoa</taxon>
        <taxon>Chordata</taxon>
        <taxon>Craniata</taxon>
        <taxon>Vertebrata</taxon>
        <taxon>Euteleostomi</taxon>
        <taxon>Actinopterygii</taxon>
        <taxon>Neopterygii</taxon>
        <taxon>Teleostei</taxon>
        <taxon>Anguilliformes</taxon>
        <taxon>Anguillidae</taxon>
        <taxon>Anguilla</taxon>
    </lineage>
</organism>
<evidence type="ECO:0000313" key="1">
    <source>
        <dbReference type="EMBL" id="JAH10775.1"/>
    </source>
</evidence>
<name>A0A0E9Q382_ANGAN</name>
<dbReference type="AlphaFoldDB" id="A0A0E9Q382"/>
<proteinExistence type="predicted"/>
<reference evidence="1" key="2">
    <citation type="journal article" date="2015" name="Fish Shellfish Immunol.">
        <title>Early steps in the European eel (Anguilla anguilla)-Vibrio vulnificus interaction in the gills: Role of the RtxA13 toxin.</title>
        <authorList>
            <person name="Callol A."/>
            <person name="Pajuelo D."/>
            <person name="Ebbesson L."/>
            <person name="Teles M."/>
            <person name="MacKenzie S."/>
            <person name="Amaro C."/>
        </authorList>
    </citation>
    <scope>NUCLEOTIDE SEQUENCE</scope>
</reference>
<reference evidence="1" key="1">
    <citation type="submission" date="2014-11" db="EMBL/GenBank/DDBJ databases">
        <authorList>
            <person name="Amaro Gonzalez C."/>
        </authorList>
    </citation>
    <scope>NUCLEOTIDE SEQUENCE</scope>
</reference>